<comment type="caution">
    <text evidence="1">The sequence shown here is derived from an EMBL/GenBank/DDBJ whole genome shotgun (WGS) entry which is preliminary data.</text>
</comment>
<sequence>MKAPSWQRRIGNARRKKLPKLILHFHYPPLTLRLLQKRFIKIYEETKGLNEQTSAQLQQQFAIYIKFS</sequence>
<name>A0ABR9T4C2_9SPHI</name>
<dbReference type="Proteomes" id="UP000618319">
    <property type="component" value="Unassembled WGS sequence"/>
</dbReference>
<accession>A0ABR9T4C2</accession>
<dbReference type="EMBL" id="PSKQ01000017">
    <property type="protein sequence ID" value="MBE8720191.1"/>
    <property type="molecule type" value="Genomic_DNA"/>
</dbReference>
<organism evidence="1 2">
    <name type="scientific">Sphingobacterium pedocola</name>
    <dbReference type="NCBI Taxonomy" id="2082722"/>
    <lineage>
        <taxon>Bacteria</taxon>
        <taxon>Pseudomonadati</taxon>
        <taxon>Bacteroidota</taxon>
        <taxon>Sphingobacteriia</taxon>
        <taxon>Sphingobacteriales</taxon>
        <taxon>Sphingobacteriaceae</taxon>
        <taxon>Sphingobacterium</taxon>
    </lineage>
</organism>
<keyword evidence="2" id="KW-1185">Reference proteome</keyword>
<evidence type="ECO:0000313" key="2">
    <source>
        <dbReference type="Proteomes" id="UP000618319"/>
    </source>
</evidence>
<proteinExistence type="predicted"/>
<protein>
    <submittedName>
        <fullName evidence="1">Uncharacterized protein</fullName>
    </submittedName>
</protein>
<evidence type="ECO:0000313" key="1">
    <source>
        <dbReference type="EMBL" id="MBE8720191.1"/>
    </source>
</evidence>
<gene>
    <name evidence="1" type="ORF">C4F40_05535</name>
</gene>
<reference evidence="1 2" key="1">
    <citation type="submission" date="2018-02" db="EMBL/GenBank/DDBJ databases">
        <title>Sphingobacterium KA21.</title>
        <authorList>
            <person name="Vasarhelyi B.M."/>
            <person name="Deshmukh S."/>
            <person name="Balint B."/>
            <person name="Kukolya J."/>
        </authorList>
    </citation>
    <scope>NUCLEOTIDE SEQUENCE [LARGE SCALE GENOMIC DNA]</scope>
    <source>
        <strain evidence="1 2">Ka21</strain>
    </source>
</reference>